<dbReference type="InterPro" id="IPR046318">
    <property type="entry name" value="DUF5344"/>
</dbReference>
<protein>
    <recommendedName>
        <fullName evidence="3">YwqI/YxiC family protein</fullName>
    </recommendedName>
</protein>
<dbReference type="AlphaFoldDB" id="A0A845F0X5"/>
<dbReference type="EMBL" id="WMEY01000004">
    <property type="protein sequence ID" value="MYL64450.1"/>
    <property type="molecule type" value="Genomic_DNA"/>
</dbReference>
<evidence type="ECO:0000313" key="1">
    <source>
        <dbReference type="EMBL" id="MYL64450.1"/>
    </source>
</evidence>
<comment type="caution">
    <text evidence="1">The sequence shown here is derived from an EMBL/GenBank/DDBJ whole genome shotgun (WGS) entry which is preliminary data.</text>
</comment>
<reference evidence="1 2" key="1">
    <citation type="submission" date="2019-11" db="EMBL/GenBank/DDBJ databases">
        <title>Genome sequences of 17 halophilic strains isolated from different environments.</title>
        <authorList>
            <person name="Furrow R.E."/>
        </authorList>
    </citation>
    <scope>NUCLEOTIDE SEQUENCE [LARGE SCALE GENOMIC DNA]</scope>
    <source>
        <strain evidence="1 2">22506_14_FS</strain>
    </source>
</reference>
<dbReference type="Proteomes" id="UP000447833">
    <property type="component" value="Unassembled WGS sequence"/>
</dbReference>
<gene>
    <name evidence="1" type="ORF">GLW07_13920</name>
</gene>
<evidence type="ECO:0000313" key="2">
    <source>
        <dbReference type="Proteomes" id="UP000447833"/>
    </source>
</evidence>
<sequence>MSNEMHVKFSEVEQSISQIEKSLGVFNAELPKNAGEGNTLEVVNRLNEINHMLTEVGNAYKEILTLNNQTVRESVQQLENADQKLSTSIQIR</sequence>
<name>A0A845F0X5_9BACL</name>
<dbReference type="RefSeq" id="WP_160919899.1">
    <property type="nucleotide sequence ID" value="NZ_WMEY01000004.1"/>
</dbReference>
<organism evidence="1 2">
    <name type="scientific">Guptibacillus hwajinpoensis</name>
    <dbReference type="NCBI Taxonomy" id="208199"/>
    <lineage>
        <taxon>Bacteria</taxon>
        <taxon>Bacillati</taxon>
        <taxon>Bacillota</taxon>
        <taxon>Bacilli</taxon>
        <taxon>Bacillales</taxon>
        <taxon>Guptibacillaceae</taxon>
        <taxon>Guptibacillus</taxon>
    </lineage>
</organism>
<evidence type="ECO:0008006" key="3">
    <source>
        <dbReference type="Google" id="ProtNLM"/>
    </source>
</evidence>
<accession>A0A845F0X5</accession>
<proteinExistence type="predicted"/>
<dbReference type="Pfam" id="PF17279">
    <property type="entry name" value="DUF5344"/>
    <property type="match status" value="1"/>
</dbReference>